<gene>
    <name evidence="2" type="ORF">B296_00001512</name>
</gene>
<comment type="caution">
    <text evidence="2">The sequence shown here is derived from an EMBL/GenBank/DDBJ whole genome shotgun (WGS) entry which is preliminary data.</text>
</comment>
<proteinExistence type="predicted"/>
<name>A0A427AF71_ENSVE</name>
<keyword evidence="1" id="KW-1133">Transmembrane helix</keyword>
<protein>
    <submittedName>
        <fullName evidence="2">Uncharacterized protein</fullName>
    </submittedName>
</protein>
<keyword evidence="1" id="KW-0472">Membrane</keyword>
<dbReference type="AlphaFoldDB" id="A0A427AF71"/>
<dbReference type="Proteomes" id="UP000287651">
    <property type="component" value="Unassembled WGS sequence"/>
</dbReference>
<keyword evidence="1" id="KW-0812">Transmembrane</keyword>
<accession>A0A427AF71</accession>
<evidence type="ECO:0000313" key="3">
    <source>
        <dbReference type="Proteomes" id="UP000287651"/>
    </source>
</evidence>
<reference evidence="2 3" key="1">
    <citation type="journal article" date="2014" name="Agronomy (Basel)">
        <title>A Draft Genome Sequence for Ensete ventricosum, the Drought-Tolerant Tree Against Hunger.</title>
        <authorList>
            <person name="Harrison J."/>
            <person name="Moore K.A."/>
            <person name="Paszkiewicz K."/>
            <person name="Jones T."/>
            <person name="Grant M."/>
            <person name="Ambacheew D."/>
            <person name="Muzemil S."/>
            <person name="Studholme D.J."/>
        </authorList>
    </citation>
    <scope>NUCLEOTIDE SEQUENCE [LARGE SCALE GENOMIC DNA]</scope>
</reference>
<evidence type="ECO:0000313" key="2">
    <source>
        <dbReference type="EMBL" id="RRT74893.1"/>
    </source>
</evidence>
<feature type="transmembrane region" description="Helical" evidence="1">
    <location>
        <begin position="28"/>
        <end position="49"/>
    </location>
</feature>
<dbReference type="EMBL" id="AMZH03002640">
    <property type="protein sequence ID" value="RRT74893.1"/>
    <property type="molecule type" value="Genomic_DNA"/>
</dbReference>
<evidence type="ECO:0000256" key="1">
    <source>
        <dbReference type="SAM" id="Phobius"/>
    </source>
</evidence>
<sequence>MREVLFREDLQGILSRVTREMNSSSVWLFRQVFSCTPMLMLLLANFIVYSIGHLDAVALAAPNPPTQSMVDTVFVVGEHHQNHHDLSSIKKLSSTDTVHAASYAHFLWSTGVEDTCYRRDRWPTQETGLPAMSH</sequence>
<organism evidence="2 3">
    <name type="scientific">Ensete ventricosum</name>
    <name type="common">Abyssinian banana</name>
    <name type="synonym">Musa ensete</name>
    <dbReference type="NCBI Taxonomy" id="4639"/>
    <lineage>
        <taxon>Eukaryota</taxon>
        <taxon>Viridiplantae</taxon>
        <taxon>Streptophyta</taxon>
        <taxon>Embryophyta</taxon>
        <taxon>Tracheophyta</taxon>
        <taxon>Spermatophyta</taxon>
        <taxon>Magnoliopsida</taxon>
        <taxon>Liliopsida</taxon>
        <taxon>Zingiberales</taxon>
        <taxon>Musaceae</taxon>
        <taxon>Ensete</taxon>
    </lineage>
</organism>